<feature type="region of interest" description="Disordered" evidence="1">
    <location>
        <begin position="30"/>
        <end position="50"/>
    </location>
</feature>
<reference evidence="3" key="1">
    <citation type="submission" date="2020-02" db="EMBL/GenBank/DDBJ databases">
        <authorList>
            <person name="Meier V. D."/>
        </authorList>
    </citation>
    <scope>NUCLEOTIDE SEQUENCE</scope>
    <source>
        <strain evidence="3">AVDCRST_MAG94</strain>
    </source>
</reference>
<dbReference type="EMBL" id="CADCTY010000358">
    <property type="protein sequence ID" value="CAA9312950.1"/>
    <property type="molecule type" value="Genomic_DNA"/>
</dbReference>
<evidence type="ECO:0000256" key="1">
    <source>
        <dbReference type="SAM" id="MobiDB-lite"/>
    </source>
</evidence>
<gene>
    <name evidence="3" type="ORF">AVDCRST_MAG94-1068</name>
</gene>
<protein>
    <submittedName>
        <fullName evidence="3">Uncharacterized protein</fullName>
    </submittedName>
</protein>
<feature type="signal peptide" evidence="2">
    <location>
        <begin position="1"/>
        <end position="30"/>
    </location>
</feature>
<dbReference type="AlphaFoldDB" id="A0A6J4KW51"/>
<feature type="region of interest" description="Disordered" evidence="1">
    <location>
        <begin position="62"/>
        <end position="83"/>
    </location>
</feature>
<proteinExistence type="predicted"/>
<accession>A0A6J4KW51</accession>
<evidence type="ECO:0000313" key="3">
    <source>
        <dbReference type="EMBL" id="CAA9312950.1"/>
    </source>
</evidence>
<name>A0A6J4KW51_9CYAN</name>
<sequence>MNKLHGIKATTVSAIALLSLTTIAVSSAFAQDTQKPAAQENQKPATQTEPMSCCGCCKKMAAPKPNENQNKMPGMNHPAPSGK</sequence>
<organism evidence="3">
    <name type="scientific">uncultured Leptolyngbya sp</name>
    <dbReference type="NCBI Taxonomy" id="332963"/>
    <lineage>
        <taxon>Bacteria</taxon>
        <taxon>Bacillati</taxon>
        <taxon>Cyanobacteriota</taxon>
        <taxon>Cyanophyceae</taxon>
        <taxon>Leptolyngbyales</taxon>
        <taxon>Leptolyngbyaceae</taxon>
        <taxon>Leptolyngbya group</taxon>
        <taxon>Leptolyngbya</taxon>
        <taxon>environmental samples</taxon>
    </lineage>
</organism>
<keyword evidence="2" id="KW-0732">Signal</keyword>
<feature type="chain" id="PRO_5027002901" evidence="2">
    <location>
        <begin position="31"/>
        <end position="83"/>
    </location>
</feature>
<evidence type="ECO:0000256" key="2">
    <source>
        <dbReference type="SAM" id="SignalP"/>
    </source>
</evidence>